<comment type="similarity">
    <text evidence="3">Belongs to the UbiH/COQ6 family.</text>
</comment>
<feature type="domain" description="FAD-binding" evidence="8">
    <location>
        <begin position="27"/>
        <end position="356"/>
    </location>
</feature>
<dbReference type="UniPathway" id="UPA00232"/>
<dbReference type="NCBIfam" id="TIGR01988">
    <property type="entry name" value="Ubi-OHases"/>
    <property type="match status" value="1"/>
</dbReference>
<dbReference type="AlphaFoldDB" id="A0A0P1FG06"/>
<dbReference type="InterPro" id="IPR036188">
    <property type="entry name" value="FAD/NAD-bd_sf"/>
</dbReference>
<evidence type="ECO:0000259" key="8">
    <source>
        <dbReference type="Pfam" id="PF01494"/>
    </source>
</evidence>
<dbReference type="PANTHER" id="PTHR43876">
    <property type="entry name" value="UBIQUINONE BIOSYNTHESIS MONOOXYGENASE COQ6, MITOCHONDRIAL"/>
    <property type="match status" value="1"/>
</dbReference>
<evidence type="ECO:0000256" key="3">
    <source>
        <dbReference type="ARBA" id="ARBA00005349"/>
    </source>
</evidence>
<reference evidence="9 10" key="1">
    <citation type="submission" date="2015-09" db="EMBL/GenBank/DDBJ databases">
        <authorList>
            <consortium name="Swine Surveillance"/>
        </authorList>
    </citation>
    <scope>NUCLEOTIDE SEQUENCE [LARGE SCALE GENOMIC DNA]</scope>
    <source>
        <strain evidence="9 10">CECT 5294</strain>
    </source>
</reference>
<evidence type="ECO:0000256" key="4">
    <source>
        <dbReference type="ARBA" id="ARBA00022630"/>
    </source>
</evidence>
<dbReference type="InterPro" id="IPR002938">
    <property type="entry name" value="FAD-bd"/>
</dbReference>
<dbReference type="PANTHER" id="PTHR43876:SF7">
    <property type="entry name" value="UBIQUINONE BIOSYNTHESIS MONOOXYGENASE COQ6, MITOCHONDRIAL"/>
    <property type="match status" value="1"/>
</dbReference>
<dbReference type="FunFam" id="3.50.50.60:FF:000021">
    <property type="entry name" value="Ubiquinone biosynthesis monooxygenase COQ6"/>
    <property type="match status" value="1"/>
</dbReference>
<evidence type="ECO:0000256" key="5">
    <source>
        <dbReference type="ARBA" id="ARBA00022827"/>
    </source>
</evidence>
<sequence length="424" mass="45444">MVAGHANRRLRIGQSRPPAHIPPMDQDIIIVGGGLNGPTLALALAASGFRVAVIDAMPRASFAKTFDGRSYALALASTKLLSALGIWDGIKDACQPMLEIKATDGRAGEGPAPYFLHFDHAEIEEGPMGYMAEDRILRAALLDAIDADDRITCMYGRTVVAQTAGAVTLDDDTTLSARLIVGCDGRASGTAERAGIKRVGWNYDQTALVCAIEHEQPHNGIAHQFFMPAGPLAILPLPGNRSSIVWSERTDAAVQINALPEDEYLDILRPRFGSFLGEIKLAGARFTYPLNLTLAQNLTAPRVALVGDAAHGIHPIAGQGLNLGYRDIGALAEVVTLAQRRGEDIGAVDVLDRYARWRRFDTMTLAVGTDVINKLFSNDNPILRAARDLGMGAVQSMPGLRRGFIRQAAGLTGDLPQLMTGRPL</sequence>
<dbReference type="InterPro" id="IPR010971">
    <property type="entry name" value="UbiH/COQ6"/>
</dbReference>
<name>A0A0P1FG06_9RHOB</name>
<evidence type="ECO:0000256" key="2">
    <source>
        <dbReference type="ARBA" id="ARBA00004749"/>
    </source>
</evidence>
<keyword evidence="7" id="KW-0503">Monooxygenase</keyword>
<dbReference type="PROSITE" id="PS01304">
    <property type="entry name" value="UBIH"/>
    <property type="match status" value="1"/>
</dbReference>
<keyword evidence="4" id="KW-0285">Flavoprotein</keyword>
<dbReference type="EMBL" id="CYRX01000029">
    <property type="protein sequence ID" value="CUH60728.1"/>
    <property type="molecule type" value="Genomic_DNA"/>
</dbReference>
<gene>
    <name evidence="9" type="primary">ubiF</name>
    <name evidence="9" type="ORF">THS5294_02024</name>
</gene>
<dbReference type="EC" id="1.14.13.-" evidence="9"/>
<dbReference type="Gene3D" id="3.50.50.60">
    <property type="entry name" value="FAD/NAD(P)-binding domain"/>
    <property type="match status" value="2"/>
</dbReference>
<evidence type="ECO:0000256" key="1">
    <source>
        <dbReference type="ARBA" id="ARBA00001974"/>
    </source>
</evidence>
<dbReference type="InterPro" id="IPR018168">
    <property type="entry name" value="Ubi_Hdrlase_CS"/>
</dbReference>
<comment type="pathway">
    <text evidence="2">Cofactor biosynthesis; ubiquinone biosynthesis.</text>
</comment>
<dbReference type="InterPro" id="IPR051205">
    <property type="entry name" value="UbiH/COQ6_monooxygenase"/>
</dbReference>
<dbReference type="GO" id="GO:0006744">
    <property type="term" value="P:ubiquinone biosynthetic process"/>
    <property type="evidence" value="ECO:0007669"/>
    <property type="project" value="UniProtKB-UniPathway"/>
</dbReference>
<evidence type="ECO:0000256" key="7">
    <source>
        <dbReference type="ARBA" id="ARBA00023033"/>
    </source>
</evidence>
<dbReference type="PRINTS" id="PR00420">
    <property type="entry name" value="RNGMNOXGNASE"/>
</dbReference>
<keyword evidence="6 9" id="KW-0560">Oxidoreductase</keyword>
<protein>
    <submittedName>
        <fullName evidence="9">2-octaprenyl-3-methyl-6-methoxy-1,4-benzoquinol hydroxylase</fullName>
        <ecNumber evidence="9">1.14.13.-</ecNumber>
    </submittedName>
</protein>
<dbReference type="GO" id="GO:0004497">
    <property type="term" value="F:monooxygenase activity"/>
    <property type="evidence" value="ECO:0007669"/>
    <property type="project" value="UniProtKB-KW"/>
</dbReference>
<accession>A0A0P1FG06</accession>
<proteinExistence type="inferred from homology"/>
<comment type="cofactor">
    <cofactor evidence="1">
        <name>FAD</name>
        <dbReference type="ChEBI" id="CHEBI:57692"/>
    </cofactor>
</comment>
<keyword evidence="5" id="KW-0274">FAD</keyword>
<dbReference type="SUPFAM" id="SSF51905">
    <property type="entry name" value="FAD/NAD(P)-binding domain"/>
    <property type="match status" value="1"/>
</dbReference>
<evidence type="ECO:0000313" key="9">
    <source>
        <dbReference type="EMBL" id="CUH60728.1"/>
    </source>
</evidence>
<evidence type="ECO:0000256" key="6">
    <source>
        <dbReference type="ARBA" id="ARBA00023002"/>
    </source>
</evidence>
<dbReference type="GO" id="GO:0016705">
    <property type="term" value="F:oxidoreductase activity, acting on paired donors, with incorporation or reduction of molecular oxygen"/>
    <property type="evidence" value="ECO:0007669"/>
    <property type="project" value="InterPro"/>
</dbReference>
<dbReference type="STRING" id="266809.PM03_12895"/>
<evidence type="ECO:0000313" key="10">
    <source>
        <dbReference type="Proteomes" id="UP000051298"/>
    </source>
</evidence>
<organism evidence="9 10">
    <name type="scientific">Thalassobacter stenotrophicus</name>
    <dbReference type="NCBI Taxonomy" id="266809"/>
    <lineage>
        <taxon>Bacteria</taxon>
        <taxon>Pseudomonadati</taxon>
        <taxon>Pseudomonadota</taxon>
        <taxon>Alphaproteobacteria</taxon>
        <taxon>Rhodobacterales</taxon>
        <taxon>Roseobacteraceae</taxon>
        <taxon>Thalassobacter</taxon>
    </lineage>
</organism>
<dbReference type="GO" id="GO:0071949">
    <property type="term" value="F:FAD binding"/>
    <property type="evidence" value="ECO:0007669"/>
    <property type="project" value="InterPro"/>
</dbReference>
<dbReference type="Pfam" id="PF01494">
    <property type="entry name" value="FAD_binding_3"/>
    <property type="match status" value="1"/>
</dbReference>
<dbReference type="GO" id="GO:0110142">
    <property type="term" value="C:ubiquinone biosynthesis complex"/>
    <property type="evidence" value="ECO:0007669"/>
    <property type="project" value="UniProtKB-ARBA"/>
</dbReference>
<dbReference type="eggNOG" id="COG0654">
    <property type="taxonomic scope" value="Bacteria"/>
</dbReference>
<dbReference type="Proteomes" id="UP000051298">
    <property type="component" value="Unassembled WGS sequence"/>
</dbReference>